<sequence precursor="true">MQRWLIAAAITCVAATGCSKADGEATTATRRPQQAGQDMNPLITAGHLAGVEVAGLSGDQRAMQAHINAMHKNLMRDMHLADASRRIDHEAARAAVRPLQGVQSAVWIDNANLLVLVGGSQYRSMATIDTICLALEPLGDTLSVVVNVQDLLATTSEGADTLSRNCQLGAGERAMFQQKRQVDVLEPEVRRVFRAQQRER</sequence>
<protein>
    <submittedName>
        <fullName evidence="1">Uncharacterized protein</fullName>
    </submittedName>
</protein>
<dbReference type="STRING" id="666685.R2APBS1_1787"/>
<dbReference type="eggNOG" id="ENOG5031E7T">
    <property type="taxonomic scope" value="Bacteria"/>
</dbReference>
<reference evidence="1 2" key="1">
    <citation type="submission" date="2012-04" db="EMBL/GenBank/DDBJ databases">
        <title>Complete genome of Rhodanobacter sp. 2APBS1.</title>
        <authorList>
            <consortium name="US DOE Joint Genome Institute"/>
            <person name="Huntemann M."/>
            <person name="Wei C.-L."/>
            <person name="Han J."/>
            <person name="Detter J.C."/>
            <person name="Han C."/>
            <person name="Tapia R."/>
            <person name="Munk A.C.C."/>
            <person name="Chen A."/>
            <person name="Krypides N."/>
            <person name="Mavromatis K."/>
            <person name="Markowitz V."/>
            <person name="Szeto E."/>
            <person name="Ivanova N."/>
            <person name="Mikhailova N."/>
            <person name="Ovchinnikova G."/>
            <person name="Pagani I."/>
            <person name="Pati A."/>
            <person name="Goodwin L."/>
            <person name="Peters L."/>
            <person name="Pitluck S."/>
            <person name="Woyke T."/>
            <person name="Prakash O."/>
            <person name="Elkins J."/>
            <person name="Brown S."/>
            <person name="Palumbo A."/>
            <person name="Hemme C."/>
            <person name="Zhou J."/>
            <person name="Watson D."/>
            <person name="Jardine P."/>
            <person name="Kostka J."/>
            <person name="Green S."/>
        </authorList>
    </citation>
    <scope>NUCLEOTIDE SEQUENCE [LARGE SCALE GENOMIC DNA]</scope>
    <source>
        <strain evidence="1 2">2APBS1</strain>
    </source>
</reference>
<dbReference type="PROSITE" id="PS51257">
    <property type="entry name" value="PROKAR_LIPOPROTEIN"/>
    <property type="match status" value="1"/>
</dbReference>
<dbReference type="Proteomes" id="UP000011859">
    <property type="component" value="Chromosome"/>
</dbReference>
<dbReference type="RefSeq" id="WP_015447661.1">
    <property type="nucleotide sequence ID" value="NC_020541.1"/>
</dbReference>
<dbReference type="HOGENOM" id="CLU_1365312_0_0_6"/>
<dbReference type="AlphaFoldDB" id="M4NDR8"/>
<keyword evidence="2" id="KW-1185">Reference proteome</keyword>
<accession>M4NDR8</accession>
<dbReference type="KEGG" id="rhd:R2APBS1_1787"/>
<gene>
    <name evidence="1" type="ORF">R2APBS1_1787</name>
</gene>
<dbReference type="EMBL" id="CP003470">
    <property type="protein sequence ID" value="AGG88915.1"/>
    <property type="molecule type" value="Genomic_DNA"/>
</dbReference>
<evidence type="ECO:0000313" key="1">
    <source>
        <dbReference type="EMBL" id="AGG88915.1"/>
    </source>
</evidence>
<evidence type="ECO:0000313" key="2">
    <source>
        <dbReference type="Proteomes" id="UP000011859"/>
    </source>
</evidence>
<proteinExistence type="predicted"/>
<name>M4NDR8_9GAMM</name>
<organism evidence="1 2">
    <name type="scientific">Rhodanobacter denitrificans</name>
    <dbReference type="NCBI Taxonomy" id="666685"/>
    <lineage>
        <taxon>Bacteria</taxon>
        <taxon>Pseudomonadati</taxon>
        <taxon>Pseudomonadota</taxon>
        <taxon>Gammaproteobacteria</taxon>
        <taxon>Lysobacterales</taxon>
        <taxon>Rhodanobacteraceae</taxon>
        <taxon>Rhodanobacter</taxon>
    </lineage>
</organism>